<evidence type="ECO:0000256" key="6">
    <source>
        <dbReference type="ARBA" id="ARBA00022989"/>
    </source>
</evidence>
<protein>
    <recommendedName>
        <fullName evidence="8">Probable membrane transporter protein</fullName>
    </recommendedName>
</protein>
<dbReference type="Proteomes" id="UP000254939">
    <property type="component" value="Unassembled WGS sequence"/>
</dbReference>
<keyword evidence="3" id="KW-0813">Transport</keyword>
<feature type="transmembrane region" description="Helical" evidence="8">
    <location>
        <begin position="110"/>
        <end position="132"/>
    </location>
</feature>
<reference evidence="9 10" key="1">
    <citation type="submission" date="2017-03" db="EMBL/GenBank/DDBJ databases">
        <title>Genome analysis of Rhizobial strains effectives or ineffectives for nitrogen fixation isolated from bean seeds.</title>
        <authorList>
            <person name="Peralta H."/>
            <person name="Aguilar-Vera A."/>
            <person name="Mora Y."/>
            <person name="Vargas-Lagunas C."/>
            <person name="Girard L."/>
            <person name="Mora J."/>
        </authorList>
    </citation>
    <scope>NUCLEOTIDE SEQUENCE [LARGE SCALE GENOMIC DNA]</scope>
    <source>
        <strain evidence="9 10">CCGM3</strain>
    </source>
</reference>
<dbReference type="OrthoDB" id="7028171at2"/>
<dbReference type="PANTHER" id="PTHR30269:SF37">
    <property type="entry name" value="MEMBRANE TRANSPORTER PROTEIN"/>
    <property type="match status" value="1"/>
</dbReference>
<dbReference type="InterPro" id="IPR052017">
    <property type="entry name" value="TSUP"/>
</dbReference>
<sequence>MTAAPIVPELTLITVLVAFAGVFLICFLKGAFGGGFAIVGIPLLSLVMDPITAGGLLAPLFVAMDLYALRYWKPNTWSRPDLVLLVPGLLVGIGAGYVLFRFLDHHAIEIVMALVTMIFVGLWLASGGGVVIRPRSTPKAVAAGLASGVTTMVAHSGGPPLAMYLLPLGLTKEVYAGTTSLFFTVGNATKAVPWLLLVQPHGADLVLMAICLLAIPTGVGMGWRLHGLLDQRQIFRACYALLTVTALKLLWDGCTGYLG</sequence>
<evidence type="ECO:0000313" key="9">
    <source>
        <dbReference type="EMBL" id="RDJ13933.1"/>
    </source>
</evidence>
<evidence type="ECO:0000256" key="4">
    <source>
        <dbReference type="ARBA" id="ARBA00022475"/>
    </source>
</evidence>
<keyword evidence="6 8" id="KW-1133">Transmembrane helix</keyword>
<feature type="transmembrane region" description="Helical" evidence="8">
    <location>
        <begin position="6"/>
        <end position="28"/>
    </location>
</feature>
<proteinExistence type="inferred from homology"/>
<keyword evidence="4 8" id="KW-1003">Cell membrane</keyword>
<evidence type="ECO:0000313" key="10">
    <source>
        <dbReference type="Proteomes" id="UP000254939"/>
    </source>
</evidence>
<dbReference type="InterPro" id="IPR002781">
    <property type="entry name" value="TM_pro_TauE-like"/>
</dbReference>
<accession>A0A370KTG4</accession>
<dbReference type="RefSeq" id="WP_114712391.1">
    <property type="nucleotide sequence ID" value="NZ_KZ857258.1"/>
</dbReference>
<comment type="similarity">
    <text evidence="2 8">Belongs to the 4-toluene sulfonate uptake permease (TSUP) (TC 2.A.102) family.</text>
</comment>
<dbReference type="Pfam" id="PF01925">
    <property type="entry name" value="TauE"/>
    <property type="match status" value="1"/>
</dbReference>
<comment type="caution">
    <text evidence="9">The sequence shown here is derived from an EMBL/GenBank/DDBJ whole genome shotgun (WGS) entry which is preliminary data.</text>
</comment>
<feature type="transmembrane region" description="Helical" evidence="8">
    <location>
        <begin position="82"/>
        <end position="103"/>
    </location>
</feature>
<keyword evidence="7 8" id="KW-0472">Membrane</keyword>
<gene>
    <name evidence="9" type="ORF">B5K06_08170</name>
</gene>
<organism evidence="9 10">
    <name type="scientific">Rhizobium grahamii</name>
    <dbReference type="NCBI Taxonomy" id="1120045"/>
    <lineage>
        <taxon>Bacteria</taxon>
        <taxon>Pseudomonadati</taxon>
        <taxon>Pseudomonadota</taxon>
        <taxon>Alphaproteobacteria</taxon>
        <taxon>Hyphomicrobiales</taxon>
        <taxon>Rhizobiaceae</taxon>
        <taxon>Rhizobium/Agrobacterium group</taxon>
        <taxon>Rhizobium</taxon>
    </lineage>
</organism>
<evidence type="ECO:0000256" key="5">
    <source>
        <dbReference type="ARBA" id="ARBA00022692"/>
    </source>
</evidence>
<name>A0A370KTG4_9HYPH</name>
<dbReference type="GO" id="GO:0005886">
    <property type="term" value="C:plasma membrane"/>
    <property type="evidence" value="ECO:0007669"/>
    <property type="project" value="UniProtKB-SubCell"/>
</dbReference>
<dbReference type="PANTHER" id="PTHR30269">
    <property type="entry name" value="TRANSMEMBRANE PROTEIN YFCA"/>
    <property type="match status" value="1"/>
</dbReference>
<evidence type="ECO:0000256" key="3">
    <source>
        <dbReference type="ARBA" id="ARBA00022448"/>
    </source>
</evidence>
<keyword evidence="5 8" id="KW-0812">Transmembrane</keyword>
<feature type="transmembrane region" description="Helical" evidence="8">
    <location>
        <begin position="205"/>
        <end position="225"/>
    </location>
</feature>
<dbReference type="AlphaFoldDB" id="A0A370KTG4"/>
<evidence type="ECO:0000256" key="7">
    <source>
        <dbReference type="ARBA" id="ARBA00023136"/>
    </source>
</evidence>
<evidence type="ECO:0000256" key="2">
    <source>
        <dbReference type="ARBA" id="ARBA00009142"/>
    </source>
</evidence>
<feature type="transmembrane region" description="Helical" evidence="8">
    <location>
        <begin position="35"/>
        <end position="62"/>
    </location>
</feature>
<comment type="subcellular location">
    <subcellularLocation>
        <location evidence="1 8">Cell membrane</location>
        <topology evidence="1 8">Multi-pass membrane protein</topology>
    </subcellularLocation>
</comment>
<evidence type="ECO:0000256" key="8">
    <source>
        <dbReference type="RuleBase" id="RU363041"/>
    </source>
</evidence>
<evidence type="ECO:0000256" key="1">
    <source>
        <dbReference type="ARBA" id="ARBA00004651"/>
    </source>
</evidence>
<dbReference type="EMBL" id="NAAC01000007">
    <property type="protein sequence ID" value="RDJ13933.1"/>
    <property type="molecule type" value="Genomic_DNA"/>
</dbReference>